<keyword evidence="2" id="KW-1185">Reference proteome</keyword>
<dbReference type="RefSeq" id="WP_204819789.1">
    <property type="nucleotide sequence ID" value="NZ_JANHOF010000006.1"/>
</dbReference>
<dbReference type="GO" id="GO:0016787">
    <property type="term" value="F:hydrolase activity"/>
    <property type="evidence" value="ECO:0007669"/>
    <property type="project" value="UniProtKB-KW"/>
</dbReference>
<evidence type="ECO:0000313" key="1">
    <source>
        <dbReference type="EMBL" id="MFC0391564.1"/>
    </source>
</evidence>
<keyword evidence="1" id="KW-0378">Hydrolase</keyword>
<dbReference type="Proteomes" id="UP001589818">
    <property type="component" value="Unassembled WGS sequence"/>
</dbReference>
<dbReference type="InterPro" id="IPR053161">
    <property type="entry name" value="Ulvan_degrading_GH"/>
</dbReference>
<comment type="caution">
    <text evidence="1">The sequence shown here is derived from an EMBL/GenBank/DDBJ whole genome shotgun (WGS) entry which is preliminary data.</text>
</comment>
<dbReference type="Pfam" id="PF17132">
    <property type="entry name" value="Glyco_hydro_106"/>
    <property type="match status" value="1"/>
</dbReference>
<sequence>MDRKLLEQFQQPTPAFQGKPFWSWNGRLEKEELLRQIHMFKEMGFGGFFMHSRTGLQTEYLGEEWFELINACAEEAEKLGMEAWLYDEDRWPSGTAGGLVTEEPKYRLKYIRLRVVPAVEFQWNPEAVAAFICKLDGLAYTDCRKLSSAEEWQHIAGDTQALEGQQILLFTIEEQEKESFYNGYTYLDTMNREAVDRFLELTHEKYKLNSEQHFGRAIQGIFTDEPHRGSLMDGFGGNNADPHWLAPWTYTIFDKFKEKYGYDLVPLLPELFLQPEGRSISPVKWHYTDLLQDMFHDNFAKPIQEWCRNHNLKLTGHVLHEDSLAAQSAMIGSVMRYYEHMDYPGVDVLSEGNMNFWIVKQLSSAARQLGKTWLLSELYGCTGWQMPLEGHKAVGDWQALFGINVRCHHLSWYSMEGEAKRDYPASIFRQSGWWREYEGLEDYFSRLGVILSQGTPVCELLVLNPVESVWCQIYPGWSRGLGAQSPAVIELERHYQTTFHWLSGAQIDFDYGDEEMMSRLSSIERDENGKAILRVGEAVYRTVLVTGMTTMRATTLRLLEAFREAGGSVIVAGEAPHYIDAVPSEAAEQLARRSTHVPFVQGELVQAVSSEIELPVTVRDAQTGKPIADIFVQVRQDEGNLYAVIMNMNRKQWHRNVEIVIRQSAAAVEEWFCATGERLAVPYASEGGIPAFVTDFAPTGEHVYVIRTAASPEAAAAKALPSLIRYEETKTAELSGSYAYRLNEPNVYVLDRAAYQIDGGSWSAPLEILKADRAIRRELGMPYRAGDMIQPWYREKFMQETVQQGTPLALRFTLNVDELPQGSVYLAVERPERLNIRLNGQALGTQVNDEEWIDPCFVKLVIPSGVLVAGENQLDVSLEFHPGFDLEAMYLLGNFGVRTEGTTRTIERLPERLNAGDITKQGLPFYGGTVTYKLDAEQLQQALDAIGGDDSGRGGKAVIAFPSFDAACINMRFGDQASMMAWQPYEADLAAGEAEFDMVLTRRNTFGPLHQLPLHTPHYGPDNWVTEGASFSEADVLLPSGLLGAPRLVWKRELPAPSGLR</sequence>
<dbReference type="PANTHER" id="PTHR36848">
    <property type="entry name" value="DNA-BINDING PROTEIN (PUTATIVE SECRETED PROTEIN)-RELATED"/>
    <property type="match status" value="1"/>
</dbReference>
<gene>
    <name evidence="1" type="ORF">ACFFJ8_09270</name>
</gene>
<protein>
    <submittedName>
        <fullName evidence="1">Glycosyl hydrolase</fullName>
    </submittedName>
</protein>
<dbReference type="EMBL" id="JBHLVF010000011">
    <property type="protein sequence ID" value="MFC0391564.1"/>
    <property type="molecule type" value="Genomic_DNA"/>
</dbReference>
<proteinExistence type="predicted"/>
<evidence type="ECO:0000313" key="2">
    <source>
        <dbReference type="Proteomes" id="UP001589818"/>
    </source>
</evidence>
<reference evidence="1 2" key="1">
    <citation type="submission" date="2024-09" db="EMBL/GenBank/DDBJ databases">
        <authorList>
            <person name="Sun Q."/>
            <person name="Mori K."/>
        </authorList>
    </citation>
    <scope>NUCLEOTIDE SEQUENCE [LARGE SCALE GENOMIC DNA]</scope>
    <source>
        <strain evidence="1 2">CCM 4839</strain>
    </source>
</reference>
<organism evidence="1 2">
    <name type="scientific">Paenibacillus mendelii</name>
    <dbReference type="NCBI Taxonomy" id="206163"/>
    <lineage>
        <taxon>Bacteria</taxon>
        <taxon>Bacillati</taxon>
        <taxon>Bacillota</taxon>
        <taxon>Bacilli</taxon>
        <taxon>Bacillales</taxon>
        <taxon>Paenibacillaceae</taxon>
        <taxon>Paenibacillus</taxon>
    </lineage>
</organism>
<accession>A0ABV6J6Q1</accession>
<name>A0ABV6J6Q1_9BACL</name>
<dbReference type="PANTHER" id="PTHR36848:SF2">
    <property type="entry name" value="SECRETED PROTEIN"/>
    <property type="match status" value="1"/>
</dbReference>